<evidence type="ECO:0000256" key="1">
    <source>
        <dbReference type="SAM" id="SignalP"/>
    </source>
</evidence>
<dbReference type="Proteomes" id="UP000244336">
    <property type="component" value="Chromosome 1"/>
</dbReference>
<dbReference type="AlphaFoldDB" id="A0A2T7FAK5"/>
<dbReference type="Gramene" id="PUZ77105">
    <property type="protein sequence ID" value="PUZ77105"/>
    <property type="gene ID" value="GQ55_1G343800"/>
</dbReference>
<keyword evidence="1" id="KW-0732">Signal</keyword>
<accession>A0A2T7FAK5</accession>
<sequence>MVCMVHLLRWLSYFSLDCGSLARGREAASVVDSFGPERSWSDRDFQGFGIRLSFALPLCREDSKYCCLSLLIVKTDAFSSQKEKNPMFCL</sequence>
<reference evidence="2 3" key="1">
    <citation type="submission" date="2018-04" db="EMBL/GenBank/DDBJ databases">
        <title>WGS assembly of Panicum hallii var. hallii HAL2.</title>
        <authorList>
            <person name="Lovell J."/>
            <person name="Jenkins J."/>
            <person name="Lowry D."/>
            <person name="Mamidi S."/>
            <person name="Sreedasyam A."/>
            <person name="Weng X."/>
            <person name="Barry K."/>
            <person name="Bonette J."/>
            <person name="Campitelli B."/>
            <person name="Daum C."/>
            <person name="Gordon S."/>
            <person name="Gould B."/>
            <person name="Lipzen A."/>
            <person name="MacQueen A."/>
            <person name="Palacio-Mejia J."/>
            <person name="Plott C."/>
            <person name="Shakirov E."/>
            <person name="Shu S."/>
            <person name="Yoshinaga Y."/>
            <person name="Zane M."/>
            <person name="Rokhsar D."/>
            <person name="Grimwood J."/>
            <person name="Schmutz J."/>
            <person name="Juenger T."/>
        </authorList>
    </citation>
    <scope>NUCLEOTIDE SEQUENCE [LARGE SCALE GENOMIC DNA]</scope>
    <source>
        <strain evidence="3">cv. HAL2</strain>
    </source>
</reference>
<gene>
    <name evidence="2" type="ORF">GQ55_1G343800</name>
</gene>
<feature type="chain" id="PRO_5015408523" description="Secreted protein" evidence="1">
    <location>
        <begin position="23"/>
        <end position="90"/>
    </location>
</feature>
<organism evidence="2 3">
    <name type="scientific">Panicum hallii var. hallii</name>
    <dbReference type="NCBI Taxonomy" id="1504633"/>
    <lineage>
        <taxon>Eukaryota</taxon>
        <taxon>Viridiplantae</taxon>
        <taxon>Streptophyta</taxon>
        <taxon>Embryophyta</taxon>
        <taxon>Tracheophyta</taxon>
        <taxon>Spermatophyta</taxon>
        <taxon>Magnoliopsida</taxon>
        <taxon>Liliopsida</taxon>
        <taxon>Poales</taxon>
        <taxon>Poaceae</taxon>
        <taxon>PACMAD clade</taxon>
        <taxon>Panicoideae</taxon>
        <taxon>Panicodae</taxon>
        <taxon>Paniceae</taxon>
        <taxon>Panicinae</taxon>
        <taxon>Panicum</taxon>
        <taxon>Panicum sect. Panicum</taxon>
    </lineage>
</organism>
<evidence type="ECO:0000313" key="2">
    <source>
        <dbReference type="EMBL" id="PUZ77105.1"/>
    </source>
</evidence>
<proteinExistence type="predicted"/>
<name>A0A2T7FAK5_9POAL</name>
<evidence type="ECO:0008006" key="4">
    <source>
        <dbReference type="Google" id="ProtNLM"/>
    </source>
</evidence>
<protein>
    <recommendedName>
        <fullName evidence="4">Secreted protein</fullName>
    </recommendedName>
</protein>
<feature type="signal peptide" evidence="1">
    <location>
        <begin position="1"/>
        <end position="22"/>
    </location>
</feature>
<dbReference type="EMBL" id="CM009749">
    <property type="protein sequence ID" value="PUZ77105.1"/>
    <property type="molecule type" value="Genomic_DNA"/>
</dbReference>
<evidence type="ECO:0000313" key="3">
    <source>
        <dbReference type="Proteomes" id="UP000244336"/>
    </source>
</evidence>
<keyword evidence="3" id="KW-1185">Reference proteome</keyword>